<dbReference type="PANTHER" id="PTHR33133">
    <property type="entry name" value="OS08G0107100 PROTEIN-RELATED"/>
    <property type="match status" value="1"/>
</dbReference>
<feature type="transmembrane region" description="Helical" evidence="1">
    <location>
        <begin position="210"/>
        <end position="230"/>
    </location>
</feature>
<accession>A0A7N0TCF5</accession>
<dbReference type="PANTHER" id="PTHR33133:SF7">
    <property type="entry name" value="F26K24.10 PROTEIN-RELATED"/>
    <property type="match status" value="1"/>
</dbReference>
<protein>
    <submittedName>
        <fullName evidence="2">Uncharacterized protein</fullName>
    </submittedName>
</protein>
<feature type="transmembrane region" description="Helical" evidence="1">
    <location>
        <begin position="30"/>
        <end position="48"/>
    </location>
</feature>
<dbReference type="Gramene" id="Kaladp0032s0156.1.v1.1">
    <property type="protein sequence ID" value="Kaladp0032s0156.1.v1.1.CDS.1"/>
    <property type="gene ID" value="Kaladp0032s0156.v1.1"/>
</dbReference>
<keyword evidence="1" id="KW-0472">Membrane</keyword>
<keyword evidence="1" id="KW-1133">Transmembrane helix</keyword>
<proteinExistence type="predicted"/>
<feature type="transmembrane region" description="Helical" evidence="1">
    <location>
        <begin position="54"/>
        <end position="82"/>
    </location>
</feature>
<dbReference type="EnsemblPlants" id="Kaladp0032s0156.1.v1.1">
    <property type="protein sequence ID" value="Kaladp0032s0156.1.v1.1.CDS.1"/>
    <property type="gene ID" value="Kaladp0032s0156.v1.1"/>
</dbReference>
<evidence type="ECO:0000313" key="3">
    <source>
        <dbReference type="Proteomes" id="UP000594263"/>
    </source>
</evidence>
<evidence type="ECO:0000313" key="2">
    <source>
        <dbReference type="EnsemblPlants" id="Kaladp0032s0156.1.v1.1.CDS.1"/>
    </source>
</evidence>
<keyword evidence="1" id="KW-0812">Transmembrane</keyword>
<organism evidence="2 3">
    <name type="scientific">Kalanchoe fedtschenkoi</name>
    <name type="common">Lavender scallops</name>
    <name type="synonym">South American air plant</name>
    <dbReference type="NCBI Taxonomy" id="63787"/>
    <lineage>
        <taxon>Eukaryota</taxon>
        <taxon>Viridiplantae</taxon>
        <taxon>Streptophyta</taxon>
        <taxon>Embryophyta</taxon>
        <taxon>Tracheophyta</taxon>
        <taxon>Spermatophyta</taxon>
        <taxon>Magnoliopsida</taxon>
        <taxon>eudicotyledons</taxon>
        <taxon>Gunneridae</taxon>
        <taxon>Pentapetalae</taxon>
        <taxon>Saxifragales</taxon>
        <taxon>Crassulaceae</taxon>
        <taxon>Kalanchoe</taxon>
    </lineage>
</organism>
<feature type="transmembrane region" description="Helical" evidence="1">
    <location>
        <begin position="250"/>
        <end position="272"/>
    </location>
</feature>
<dbReference type="OMA" id="RAIFRSH"/>
<dbReference type="AlphaFoldDB" id="A0A7N0TCF5"/>
<name>A0A7N0TCF5_KALFE</name>
<reference evidence="2" key="1">
    <citation type="submission" date="2021-01" db="UniProtKB">
        <authorList>
            <consortium name="EnsemblPlants"/>
        </authorList>
    </citation>
    <scope>IDENTIFICATION</scope>
</reference>
<evidence type="ECO:0000256" key="1">
    <source>
        <dbReference type="SAM" id="Phobius"/>
    </source>
</evidence>
<dbReference type="Proteomes" id="UP000594263">
    <property type="component" value="Unplaced"/>
</dbReference>
<feature type="transmembrane region" description="Helical" evidence="1">
    <location>
        <begin position="103"/>
        <end position="129"/>
    </location>
</feature>
<sequence>MESLTYSTVRSEFKSIYSPHKPHKPPLQTLALLFLLPLSFILTSYYPLQNILRYPIIFPLACAFAAFLLYVSAIGSITVSVCHAFCRRPFGLISVIASLPAHFIPLSATVLASLITQLSICSLAALLLFSCLRVYELLGFGEVHHSSSSPYFVGLCSVFGLVLFSCLVCLQASWSLAWAIVVAEECGWGGVEPLRRSANLMMKHRAARRVVILQLLNFWFGVGLTSWLSYQLQSGSASTVVSVSWAGLAPSLFLALYVMSQISWNAVVYLLCMKMDEEGSSKLLPGAEEYVGLVIKDEEESQI</sequence>
<keyword evidence="3" id="KW-1185">Reference proteome</keyword>
<feature type="transmembrane region" description="Helical" evidence="1">
    <location>
        <begin position="149"/>
        <end position="170"/>
    </location>
</feature>